<reference evidence="3 4" key="1">
    <citation type="submission" date="2021-11" db="EMBL/GenBank/DDBJ databases">
        <authorList>
            <person name="Oh E.-T."/>
            <person name="Kim S.-B."/>
        </authorList>
    </citation>
    <scope>NUCLEOTIDE SEQUENCE [LARGE SCALE GENOMIC DNA]</scope>
    <source>
        <strain evidence="3 4">MMS20-SJTR3</strain>
    </source>
</reference>
<dbReference type="EMBL" id="JAJITD010000004">
    <property type="protein sequence ID" value="MCC8392859.1"/>
    <property type="molecule type" value="Genomic_DNA"/>
</dbReference>
<dbReference type="PANTHER" id="PTHR11908">
    <property type="entry name" value="XANTHINE DEHYDROGENASE"/>
    <property type="match status" value="1"/>
</dbReference>
<dbReference type="SUPFAM" id="SSF54665">
    <property type="entry name" value="CO dehydrogenase molybdoprotein N-domain-like"/>
    <property type="match status" value="1"/>
</dbReference>
<dbReference type="SUPFAM" id="SSF56003">
    <property type="entry name" value="Molybdenum cofactor-binding domain"/>
    <property type="match status" value="1"/>
</dbReference>
<gene>
    <name evidence="3" type="ORF">LJ656_09685</name>
</gene>
<evidence type="ECO:0000313" key="4">
    <source>
        <dbReference type="Proteomes" id="UP001431019"/>
    </source>
</evidence>
<evidence type="ECO:0000313" key="3">
    <source>
        <dbReference type="EMBL" id="MCC8392859.1"/>
    </source>
</evidence>
<dbReference type="Pfam" id="PF20256">
    <property type="entry name" value="MoCoBD_2"/>
    <property type="match status" value="1"/>
</dbReference>
<dbReference type="InterPro" id="IPR036856">
    <property type="entry name" value="Ald_Oxase/Xan_DH_a/b_sf"/>
</dbReference>
<proteinExistence type="predicted"/>
<name>A0ABS8JSY0_9BURK</name>
<sequence length="914" mass="98648">MAFDIPVTRRTFLKVMGSSTLVAISISNLPAAVLSSASMQTEPDNGPPWAPEPGKARWRIDGIPKVTGQKIYARDFKASDFAGWPKQENWLYALRCNRVDRVYDGYDLSMLPPQLRPIAIVDNDALLARQIALAPETDPIANQDIYWLARKGHAADCFGQPAALLIFANFDVYRRARKLLEFNNSTIRYGAPVNASDRPKPVPYSPTTTYVRDDDTNFNYVKDYQSGSDGKPTPAYLAALAKARENIYATIQRNLDAGTWFRAGASNPQGFITPAMDPVFMEPESGLAWYDASAGQLRLVLGTQSAGEDAGSAAALFANSKVTINGVHIVACYPGGGFGGRDRSYFPLYLALAAPFAQGPLRWQQSRYEQFQVGLKRCETQFTEALWFDRQGKIQALSCDFTMNGGGKKNLSPYVAQLAALSAMSCYEIPRANATAASLYTPEVFGGSQRGFGGPQAFIAIETLLDEAAAELRMSPFEIRRVNLLGSAPSLGRGRAITGAPILFDLQLNSVLDGLEQHPLWQEREATRAQRAAQGLKYGVGLAMANEAFGTSGDGMYAMVQVLPDGSLRVITTYTDMGNGAATTLGLAPSEYLGQNARTIAMSVFEPFNALGLTATSNPQKPTDVRYGSGSSSACLGAFHQYHAVKGAAQALLLESVLPAAQTLWHQNVQAADVKWVDGALVANGNGKPLPWADLLQQMRNLNLPTVAAVHASYAGSFWTGTYPFKSGPADIEYDYVAVGMNPDSLTPLQRELHQPTVNGAKFQRTTYAPSAALLALSVDPSNGRVKVEHVVSSVSVGRQLCPQLVQGQSEGAVAMGIGNVLSETCPLGNDGPGNGRWNLDRYQITRLPDIPRQTLIALSPPADDPHNARGIAEAVMCPIAPALLNALAMATGQRFRETPVTPEQIRRALQWAA</sequence>
<dbReference type="InterPro" id="IPR037165">
    <property type="entry name" value="AldOxase/xan_DH_Mopterin-bd_sf"/>
</dbReference>
<feature type="domain" description="Aldehyde oxidase/xanthine dehydrogenase second molybdopterin binding" evidence="2">
    <location>
        <begin position="516"/>
        <end position="852"/>
    </location>
</feature>
<dbReference type="InterPro" id="IPR046867">
    <property type="entry name" value="AldOxase/xan_DH_MoCoBD2"/>
</dbReference>
<feature type="domain" description="Aldehyde oxidase/xanthine dehydrogenase first molybdopterin binding" evidence="1">
    <location>
        <begin position="270"/>
        <end position="484"/>
    </location>
</feature>
<dbReference type="Pfam" id="PF02738">
    <property type="entry name" value="MoCoBD_1"/>
    <property type="match status" value="1"/>
</dbReference>
<dbReference type="Gene3D" id="3.30.365.10">
    <property type="entry name" value="Aldehyde oxidase/xanthine dehydrogenase, molybdopterin binding domain"/>
    <property type="match status" value="4"/>
</dbReference>
<protein>
    <submittedName>
        <fullName evidence="3">Molybdopterin-dependent oxidoreductase</fullName>
    </submittedName>
</protein>
<evidence type="ECO:0000259" key="1">
    <source>
        <dbReference type="Pfam" id="PF02738"/>
    </source>
</evidence>
<comment type="caution">
    <text evidence="3">The sequence shown here is derived from an EMBL/GenBank/DDBJ whole genome shotgun (WGS) entry which is preliminary data.</text>
</comment>
<organism evidence="3 4">
    <name type="scientific">Paraburkholderia sejongensis</name>
    <dbReference type="NCBI Taxonomy" id="2886946"/>
    <lineage>
        <taxon>Bacteria</taxon>
        <taxon>Pseudomonadati</taxon>
        <taxon>Pseudomonadota</taxon>
        <taxon>Betaproteobacteria</taxon>
        <taxon>Burkholderiales</taxon>
        <taxon>Burkholderiaceae</taxon>
        <taxon>Paraburkholderia</taxon>
    </lineage>
</organism>
<keyword evidence="4" id="KW-1185">Reference proteome</keyword>
<dbReference type="PANTHER" id="PTHR11908:SF123">
    <property type="entry name" value="ALDEHYDE OXIDOREDUCTASE MOLYBDENUM-BINDING SUBUNIT PAOC"/>
    <property type="match status" value="1"/>
</dbReference>
<dbReference type="PROSITE" id="PS51318">
    <property type="entry name" value="TAT"/>
    <property type="match status" value="1"/>
</dbReference>
<evidence type="ECO:0000259" key="2">
    <source>
        <dbReference type="Pfam" id="PF20256"/>
    </source>
</evidence>
<dbReference type="RefSeq" id="WP_230509084.1">
    <property type="nucleotide sequence ID" value="NZ_JAJITD010000004.1"/>
</dbReference>
<dbReference type="InterPro" id="IPR008274">
    <property type="entry name" value="AldOxase/xan_DH_MoCoBD1"/>
</dbReference>
<dbReference type="Proteomes" id="UP001431019">
    <property type="component" value="Unassembled WGS sequence"/>
</dbReference>
<dbReference type="InterPro" id="IPR016208">
    <property type="entry name" value="Ald_Oxase/xanthine_DH-like"/>
</dbReference>
<dbReference type="InterPro" id="IPR006311">
    <property type="entry name" value="TAT_signal"/>
</dbReference>
<accession>A0ABS8JSY0</accession>